<keyword evidence="3" id="KW-1185">Reference proteome</keyword>
<evidence type="ECO:0000313" key="2">
    <source>
        <dbReference type="EMBL" id="CCG54150.1"/>
    </source>
</evidence>
<dbReference type="AlphaFoldDB" id="H8XPT4"/>
<sequence length="231" mass="26972">MQYSYIIIDSENKVIEKKEFLNSFNELLCLGIYNDYDAAFNAILERKPDLIFFNFNEDIPISLLSELLNYSDNTPYVIGINAEERAAYQAIKHNISDFMLFPLKEAEIRKCILKFLKATKKKKLEKICVKTSGDYNFINLSDILFVKADNNTTDFYLNTGKIITGFKTMKHYESALPFYFFRIHNSYIVNINHISRINVSKSSVFLNNDHQIPYSRSHKDTIDIIIDKIEN</sequence>
<dbReference type="OrthoDB" id="2168082at2"/>
<dbReference type="PANTHER" id="PTHR37299:SF1">
    <property type="entry name" value="STAGE 0 SPORULATION PROTEIN A HOMOLOG"/>
    <property type="match status" value="1"/>
</dbReference>
<protein>
    <submittedName>
        <fullName evidence="2">Two-component system response regulatory protein, LytTR family</fullName>
    </submittedName>
</protein>
<dbReference type="GO" id="GO:0003677">
    <property type="term" value="F:DNA binding"/>
    <property type="evidence" value="ECO:0007669"/>
    <property type="project" value="InterPro"/>
</dbReference>
<dbReference type="InterPro" id="IPR007492">
    <property type="entry name" value="LytTR_DNA-bd_dom"/>
</dbReference>
<dbReference type="Proteomes" id="UP000007599">
    <property type="component" value="Chromosome I"/>
</dbReference>
<dbReference type="SMART" id="SM00850">
    <property type="entry name" value="LytTR"/>
    <property type="match status" value="1"/>
</dbReference>
<organism evidence="2 3">
    <name type="scientific">Flavobacterium indicum (strain DSM 17447 / CIP 109464 / GPTSA100-9)</name>
    <dbReference type="NCBI Taxonomy" id="1094466"/>
    <lineage>
        <taxon>Bacteria</taxon>
        <taxon>Pseudomonadati</taxon>
        <taxon>Bacteroidota</taxon>
        <taxon>Flavobacteriia</taxon>
        <taxon>Flavobacteriales</taxon>
        <taxon>Flavobacteriaceae</taxon>
        <taxon>Flavobacterium</taxon>
    </lineage>
</organism>
<evidence type="ECO:0000259" key="1">
    <source>
        <dbReference type="PROSITE" id="PS50930"/>
    </source>
</evidence>
<name>H8XPT4_FLAIG</name>
<dbReference type="EMBL" id="HE774682">
    <property type="protein sequence ID" value="CCG54150.1"/>
    <property type="molecule type" value="Genomic_DNA"/>
</dbReference>
<dbReference type="HOGENOM" id="CLU_000445_14_5_10"/>
<dbReference type="PROSITE" id="PS50930">
    <property type="entry name" value="HTH_LYTTR"/>
    <property type="match status" value="1"/>
</dbReference>
<dbReference type="InterPro" id="IPR046947">
    <property type="entry name" value="LytR-like"/>
</dbReference>
<dbReference type="Gene3D" id="2.40.50.1020">
    <property type="entry name" value="LytTr DNA-binding domain"/>
    <property type="match status" value="1"/>
</dbReference>
<feature type="domain" description="HTH LytTR-type" evidence="1">
    <location>
        <begin position="127"/>
        <end position="228"/>
    </location>
</feature>
<reference evidence="3" key="2">
    <citation type="submission" date="2012-03" db="EMBL/GenBank/DDBJ databases">
        <title>Complete genome sequence of Flavobacterium indicum GPTSA100-9T, isolated from warm spring water.</title>
        <authorList>
            <person name="Barbier P."/>
            <person name="Houel A."/>
            <person name="Loux V."/>
            <person name="Poulain J."/>
            <person name="Bernardet J.-F."/>
            <person name="Touchon M."/>
            <person name="Duchaud E."/>
        </authorList>
    </citation>
    <scope>NUCLEOTIDE SEQUENCE [LARGE SCALE GENOMIC DNA]</scope>
    <source>
        <strain evidence="3">DSM 17447 / CIP 109464 / GPTSA100-9</strain>
    </source>
</reference>
<dbReference type="Pfam" id="PF04397">
    <property type="entry name" value="LytTR"/>
    <property type="match status" value="1"/>
</dbReference>
<accession>H8XPT4</accession>
<dbReference type="RefSeq" id="WP_014389268.1">
    <property type="nucleotide sequence ID" value="NC_017025.1"/>
</dbReference>
<dbReference type="PANTHER" id="PTHR37299">
    <property type="entry name" value="TRANSCRIPTIONAL REGULATOR-RELATED"/>
    <property type="match status" value="1"/>
</dbReference>
<proteinExistence type="predicted"/>
<dbReference type="KEGG" id="fin:KQS_11140"/>
<dbReference type="GO" id="GO:0000156">
    <property type="term" value="F:phosphorelay response regulator activity"/>
    <property type="evidence" value="ECO:0007669"/>
    <property type="project" value="InterPro"/>
</dbReference>
<reference evidence="2 3" key="1">
    <citation type="journal article" date="2012" name="J. Bacteriol.">
        <title>Complete Genome Sequence of Flavobacterium indicum GPSTA100-9T, Isolated from Warm Spring Water.</title>
        <authorList>
            <person name="Barbier P."/>
            <person name="Houel A."/>
            <person name="Loux V."/>
            <person name="Poulain J."/>
            <person name="Bernardet J.F."/>
            <person name="Touchon M."/>
            <person name="Duchaud E."/>
        </authorList>
    </citation>
    <scope>NUCLEOTIDE SEQUENCE [LARGE SCALE GENOMIC DNA]</scope>
    <source>
        <strain evidence="3">DSM 17447 / CIP 109464 / GPTSA100-9</strain>
    </source>
</reference>
<dbReference type="PATRIC" id="fig|1094466.5.peg.2185"/>
<dbReference type="eggNOG" id="COG3279">
    <property type="taxonomic scope" value="Bacteria"/>
</dbReference>
<evidence type="ECO:0000313" key="3">
    <source>
        <dbReference type="Proteomes" id="UP000007599"/>
    </source>
</evidence>
<gene>
    <name evidence="2" type="ordered locus">KQS_11140</name>
</gene>
<dbReference type="STRING" id="1094466.KQS_11140"/>